<dbReference type="Pfam" id="PF23265">
    <property type="entry name" value="Ig-like_KY"/>
    <property type="match status" value="1"/>
</dbReference>
<dbReference type="InterPro" id="IPR056564">
    <property type="entry name" value="Ig-like_KY"/>
</dbReference>
<dbReference type="OrthoDB" id="10046777at2759"/>
<accession>A0A815S4P1</accession>
<dbReference type="AlphaFoldDB" id="A0A815S4P1"/>
<comment type="caution">
    <text evidence="2">The sequence shown here is derived from an EMBL/GenBank/DDBJ whole genome shotgun (WGS) entry which is preliminary data.</text>
</comment>
<reference evidence="2" key="1">
    <citation type="submission" date="2021-02" db="EMBL/GenBank/DDBJ databases">
        <authorList>
            <person name="Nowell W R."/>
        </authorList>
    </citation>
    <scope>NUCLEOTIDE SEQUENCE</scope>
</reference>
<feature type="domain" description="KY-like immunoglobulin-like" evidence="1">
    <location>
        <begin position="30"/>
        <end position="150"/>
    </location>
</feature>
<dbReference type="Proteomes" id="UP000663882">
    <property type="component" value="Unassembled WGS sequence"/>
</dbReference>
<evidence type="ECO:0000313" key="3">
    <source>
        <dbReference type="Proteomes" id="UP000663882"/>
    </source>
</evidence>
<dbReference type="EMBL" id="CAJNOO010008801">
    <property type="protein sequence ID" value="CAF1486026.1"/>
    <property type="molecule type" value="Genomic_DNA"/>
</dbReference>
<name>A0A815S4P1_9BILA</name>
<feature type="non-terminal residue" evidence="2">
    <location>
        <position position="1"/>
    </location>
</feature>
<evidence type="ECO:0000313" key="2">
    <source>
        <dbReference type="EMBL" id="CAF1486026.1"/>
    </source>
</evidence>
<gene>
    <name evidence="2" type="ORF">RFH988_LOCUS38202</name>
</gene>
<sequence length="234" mass="26937">MLNKYMNEKYTYTSPVSFKIDAKQIQSPPLSYPKTWEQFYDLGLEIEAPRNRSNAIWPENVSYVEVLIRAPDDVQLTCEIKYNNVRVENGSLAQYDNEKKLWQLLFAPETTGLHELIVYARRVNDNQSSFNSVVKFNLDVNKLQRPMKFPLIYGDFQTKKCQIYTPVDGILKKGSVVPIHCIIPGATDVKLVVDSKWLESEGYTDPILRRQITVGSKEVVIYGQYGEEPLYNGL</sequence>
<protein>
    <recommendedName>
        <fullName evidence="1">KY-like immunoglobulin-like domain-containing protein</fullName>
    </recommendedName>
</protein>
<evidence type="ECO:0000259" key="1">
    <source>
        <dbReference type="Pfam" id="PF23265"/>
    </source>
</evidence>
<proteinExistence type="predicted"/>
<organism evidence="2 3">
    <name type="scientific">Rotaria sordida</name>
    <dbReference type="NCBI Taxonomy" id="392033"/>
    <lineage>
        <taxon>Eukaryota</taxon>
        <taxon>Metazoa</taxon>
        <taxon>Spiralia</taxon>
        <taxon>Gnathifera</taxon>
        <taxon>Rotifera</taxon>
        <taxon>Eurotatoria</taxon>
        <taxon>Bdelloidea</taxon>
        <taxon>Philodinida</taxon>
        <taxon>Philodinidae</taxon>
        <taxon>Rotaria</taxon>
    </lineage>
</organism>